<proteinExistence type="inferred from homology"/>
<evidence type="ECO:0000259" key="12">
    <source>
        <dbReference type="Pfam" id="PF00590"/>
    </source>
</evidence>
<dbReference type="Pfam" id="PF01379">
    <property type="entry name" value="Porphobil_deam"/>
    <property type="match status" value="1"/>
</dbReference>
<evidence type="ECO:0000256" key="6">
    <source>
        <dbReference type="ARBA" id="ARBA00022679"/>
    </source>
</evidence>
<dbReference type="PANTHER" id="PTHR45790:SF3">
    <property type="entry name" value="S-ADENOSYL-L-METHIONINE-DEPENDENT UROPORPHYRINOGEN III METHYLTRANSFERASE, CHLOROPLASTIC"/>
    <property type="match status" value="1"/>
</dbReference>
<dbReference type="Proteomes" id="UP000823927">
    <property type="component" value="Unassembled WGS sequence"/>
</dbReference>
<dbReference type="InterPro" id="IPR050161">
    <property type="entry name" value="Siro_Cobalamin_biosynth"/>
</dbReference>
<dbReference type="InterPro" id="IPR003754">
    <property type="entry name" value="4pyrrol_synth_uPrphyn_synth"/>
</dbReference>
<evidence type="ECO:0000256" key="9">
    <source>
        <dbReference type="ARBA" id="ARBA00048169"/>
    </source>
</evidence>
<keyword evidence="6 10" id="KW-0808">Transferase</keyword>
<protein>
    <recommendedName>
        <fullName evidence="10">Porphobilinogen deaminase</fullName>
        <shortName evidence="10">PBG</shortName>
        <ecNumber evidence="10">2.5.1.61</ecNumber>
    </recommendedName>
    <alternativeName>
        <fullName evidence="10">Hydroxymethylbilane synthase</fullName>
        <shortName evidence="10">HMBS</shortName>
    </alternativeName>
    <alternativeName>
        <fullName evidence="10">Pre-uroporphyrinogen synthase</fullName>
    </alternativeName>
</protein>
<dbReference type="Gene3D" id="3.30.950.10">
    <property type="entry name" value="Methyltransferase, Cobalt-precorrin-4 Transmethylase, Domain 2"/>
    <property type="match status" value="1"/>
</dbReference>
<reference evidence="16" key="2">
    <citation type="journal article" date="2021" name="PeerJ">
        <title>Extensive microbial diversity within the chicken gut microbiome revealed by metagenomics and culture.</title>
        <authorList>
            <person name="Gilroy R."/>
            <person name="Ravi A."/>
            <person name="Getino M."/>
            <person name="Pursley I."/>
            <person name="Horton D.L."/>
            <person name="Alikhan N.F."/>
            <person name="Baker D."/>
            <person name="Gharbi K."/>
            <person name="Hall N."/>
            <person name="Watson M."/>
            <person name="Adriaenssens E.M."/>
            <person name="Foster-Nyarko E."/>
            <person name="Jarju S."/>
            <person name="Secka A."/>
            <person name="Antonio M."/>
            <person name="Oren A."/>
            <person name="Chaudhuri R.R."/>
            <person name="La Ragione R."/>
            <person name="Hildebrand F."/>
            <person name="Pallen M.J."/>
        </authorList>
    </citation>
    <scope>NUCLEOTIDE SEQUENCE</scope>
    <source>
        <strain evidence="16">CHK178-757</strain>
    </source>
</reference>
<keyword evidence="5 11" id="KW-0489">Methyltransferase</keyword>
<dbReference type="InterPro" id="IPR036108">
    <property type="entry name" value="4pyrrol_syn_uPrphyn_synt_sf"/>
</dbReference>
<comment type="caution">
    <text evidence="16">The sequence shown here is derived from an EMBL/GenBank/DDBJ whole genome shotgun (WGS) entry which is preliminary data.</text>
</comment>
<dbReference type="InterPro" id="IPR000860">
    <property type="entry name" value="HemC"/>
</dbReference>
<dbReference type="FunFam" id="3.40.1010.10:FF:000001">
    <property type="entry name" value="Siroheme synthase"/>
    <property type="match status" value="1"/>
</dbReference>
<dbReference type="GO" id="GO:0005737">
    <property type="term" value="C:cytoplasm"/>
    <property type="evidence" value="ECO:0007669"/>
    <property type="project" value="UniProtKB-UniRule"/>
</dbReference>
<dbReference type="Pfam" id="PF00590">
    <property type="entry name" value="TP_methylase"/>
    <property type="match status" value="1"/>
</dbReference>
<comment type="cofactor">
    <cofactor evidence="10">
        <name>dipyrromethane</name>
        <dbReference type="ChEBI" id="CHEBI:60342"/>
    </cofactor>
    <text evidence="10">Binds 1 dipyrromethane group covalently.</text>
</comment>
<dbReference type="SUPFAM" id="SSF54782">
    <property type="entry name" value="Porphobilinogen deaminase (hydroxymethylbilane synthase), C-terminal domain"/>
    <property type="match status" value="1"/>
</dbReference>
<feature type="domain" description="Porphobilinogen deaminase C-terminal" evidence="15">
    <location>
        <begin position="240"/>
        <end position="306"/>
    </location>
</feature>
<dbReference type="SUPFAM" id="SSF53790">
    <property type="entry name" value="Tetrapyrrole methylase"/>
    <property type="match status" value="1"/>
</dbReference>
<dbReference type="SUPFAM" id="SSF69618">
    <property type="entry name" value="HemD-like"/>
    <property type="match status" value="1"/>
</dbReference>
<dbReference type="SUPFAM" id="SSF53850">
    <property type="entry name" value="Periplasmic binding protein-like II"/>
    <property type="match status" value="1"/>
</dbReference>
<evidence type="ECO:0000256" key="1">
    <source>
        <dbReference type="ARBA" id="ARBA00002869"/>
    </source>
</evidence>
<dbReference type="FunFam" id="3.30.950.10:FF:000001">
    <property type="entry name" value="Siroheme synthase"/>
    <property type="match status" value="1"/>
</dbReference>
<feature type="modified residue" description="S-(dipyrrolylmethanemethyl)cysteine" evidence="10">
    <location>
        <position position="254"/>
    </location>
</feature>
<feature type="domain" description="Tetrapyrrole methylase" evidence="12">
    <location>
        <begin position="314"/>
        <end position="525"/>
    </location>
</feature>
<dbReference type="Pfam" id="PF02602">
    <property type="entry name" value="HEM4"/>
    <property type="match status" value="1"/>
</dbReference>
<gene>
    <name evidence="10 16" type="primary">hemC</name>
    <name evidence="16" type="ORF">IAB46_12760</name>
</gene>
<keyword evidence="7" id="KW-0949">S-adenosyl-L-methionine</keyword>
<dbReference type="GO" id="GO:0032259">
    <property type="term" value="P:methylation"/>
    <property type="evidence" value="ECO:0007669"/>
    <property type="project" value="UniProtKB-KW"/>
</dbReference>
<dbReference type="PRINTS" id="PR00151">
    <property type="entry name" value="PORPHBDMNASE"/>
</dbReference>
<comment type="similarity">
    <text evidence="3 10">Belongs to the HMBS family.</text>
</comment>
<dbReference type="NCBIfam" id="NF004790">
    <property type="entry name" value="PRK06136.1"/>
    <property type="match status" value="1"/>
</dbReference>
<evidence type="ECO:0000259" key="14">
    <source>
        <dbReference type="Pfam" id="PF02602"/>
    </source>
</evidence>
<dbReference type="EC" id="2.5.1.61" evidence="10"/>
<dbReference type="InterPro" id="IPR036803">
    <property type="entry name" value="Porphobilinogen_deaminase_C_sf"/>
</dbReference>
<dbReference type="AlphaFoldDB" id="A0A9D1F662"/>
<evidence type="ECO:0000256" key="7">
    <source>
        <dbReference type="ARBA" id="ARBA00022691"/>
    </source>
</evidence>
<dbReference type="InterPro" id="IPR003043">
    <property type="entry name" value="Uropor_MeTrfase_CS"/>
</dbReference>
<name>A0A9D1F662_9FIRM</name>
<dbReference type="FunFam" id="3.40.190.10:FF:000005">
    <property type="entry name" value="Porphobilinogen deaminase"/>
    <property type="match status" value="1"/>
</dbReference>
<dbReference type="InterPro" id="IPR022417">
    <property type="entry name" value="Porphobilin_deaminase_N"/>
</dbReference>
<dbReference type="CDD" id="cd13647">
    <property type="entry name" value="PBP2_PBGD_2"/>
    <property type="match status" value="1"/>
</dbReference>
<dbReference type="CDD" id="cd11642">
    <property type="entry name" value="SUMT"/>
    <property type="match status" value="1"/>
</dbReference>
<dbReference type="GO" id="GO:0004418">
    <property type="term" value="F:hydroxymethylbilane synthase activity"/>
    <property type="evidence" value="ECO:0007669"/>
    <property type="project" value="UniProtKB-UniRule"/>
</dbReference>
<dbReference type="GO" id="GO:0004851">
    <property type="term" value="F:uroporphyrin-III C-methyltransferase activity"/>
    <property type="evidence" value="ECO:0007669"/>
    <property type="project" value="UniProtKB-ARBA"/>
</dbReference>
<feature type="domain" description="Tetrapyrrole biosynthesis uroporphyrinogen III synthase" evidence="14">
    <location>
        <begin position="575"/>
        <end position="798"/>
    </location>
</feature>
<comment type="miscellaneous">
    <text evidence="10">The porphobilinogen subunits are added to the dipyrromethane group.</text>
</comment>
<dbReference type="NCBIfam" id="TIGR00212">
    <property type="entry name" value="hemC"/>
    <property type="match status" value="1"/>
</dbReference>
<dbReference type="Gene3D" id="3.40.50.10090">
    <property type="match status" value="2"/>
</dbReference>
<sequence length="806" mass="86634">MVIKAGSRKSLLALVQTRIIADLIEEKFPHIHVEIVPISTQGDERLDKSLASFGGKGVFTRELEDQLLSGEIDIAVHSAKDMPVELTPGLVLGAVAKRAPQKDMLVTCKGSGAPQDLAKLPRGFVIGTGSLRRELQLKAVNPGITIKPIRGNVQTRLNKLAAGEYDGIILAQAGVSRLEENQAAGALGDDFDYSRFSWTPLDVAQMLPAAGQGLLAVETRQGHLEDVLQAITDPDAWEMLAAERAFLQAIGGSCNAPAAALSWVSDGQIHMDALYASDGVHMARMTGSRPANEGGALGKELAEKLLAGKKPGYVYFIGAGPGDRGLISQKGLECLKKAQVIIYDNLASPALLNEAREDALLIYAGKRAGSHYMKQEEISRLIVSYARKGYTVARLKGGDVFIFGRGGEEGLALREAGIDFEVIPGISSSYSVPAYQGIPVTHRGLASSFHVITGHEDGTKSREALDYATLAKEEGTLVFLMGLKNLPDIAARLMEHGKDPKTPAAVLESGTTARQRMASGTLENIADIARNEGIRTPAITVVGSVVSLHEALAWYEKKPLAGTSVLLTGTKPLADEMAEKLEDLGAQAVPFSLIYTRPLCSPQVEDMYEKLSDYTWAVFTSRNGVDVFFRGLKARSIDMRTLAYLKFAAIGDGTAKALAGYGIYCDYVPEEFSSQAMARDWVPGLKENDRIVLLRAAQASKVLPEALTRRGISHTVVSLYETAVDTRKMPELCRLLDQTDYVALCSASAADAFAQMTGDISYNAKLLCIGPVTEAEAAARGLSVYKTAKTYNIDGLIQCLMADDKN</sequence>
<evidence type="ECO:0000256" key="5">
    <source>
        <dbReference type="ARBA" id="ARBA00022603"/>
    </source>
</evidence>
<dbReference type="InterPro" id="IPR000878">
    <property type="entry name" value="4pyrrol_Mease"/>
</dbReference>
<dbReference type="HAMAP" id="MF_00260">
    <property type="entry name" value="Porphobil_deam"/>
    <property type="match status" value="1"/>
</dbReference>
<comment type="catalytic activity">
    <reaction evidence="9 10">
        <text>4 porphobilinogen + H2O = hydroxymethylbilane + 4 NH4(+)</text>
        <dbReference type="Rhea" id="RHEA:13185"/>
        <dbReference type="ChEBI" id="CHEBI:15377"/>
        <dbReference type="ChEBI" id="CHEBI:28938"/>
        <dbReference type="ChEBI" id="CHEBI:57845"/>
        <dbReference type="ChEBI" id="CHEBI:58126"/>
        <dbReference type="EC" id="2.5.1.61"/>
    </reaction>
</comment>
<dbReference type="InterPro" id="IPR035996">
    <property type="entry name" value="4pyrrol_Methylase_sf"/>
</dbReference>
<evidence type="ECO:0000256" key="11">
    <source>
        <dbReference type="RuleBase" id="RU003960"/>
    </source>
</evidence>
<dbReference type="GO" id="GO:0019354">
    <property type="term" value="P:siroheme biosynthetic process"/>
    <property type="evidence" value="ECO:0007669"/>
    <property type="project" value="InterPro"/>
</dbReference>
<accession>A0A9D1F662</accession>
<dbReference type="PANTHER" id="PTHR45790">
    <property type="entry name" value="SIROHEME SYNTHASE-RELATED"/>
    <property type="match status" value="1"/>
</dbReference>
<dbReference type="Gene3D" id="3.40.190.10">
    <property type="entry name" value="Periplasmic binding protein-like II"/>
    <property type="match status" value="2"/>
</dbReference>
<comment type="function">
    <text evidence="1 10">Tetrapolymerization of the monopyrrole PBG into the hydroxymethylbilane pre-uroporphyrinogen in several discrete steps.</text>
</comment>
<dbReference type="InterPro" id="IPR014777">
    <property type="entry name" value="4pyrrole_Mease_sub1"/>
</dbReference>
<evidence type="ECO:0000256" key="4">
    <source>
        <dbReference type="ARBA" id="ARBA00011245"/>
    </source>
</evidence>
<keyword evidence="8 10" id="KW-0627">Porphyrin biosynthesis</keyword>
<dbReference type="EMBL" id="DVIT01000055">
    <property type="protein sequence ID" value="HIS48398.1"/>
    <property type="molecule type" value="Genomic_DNA"/>
</dbReference>
<organism evidence="16 17">
    <name type="scientific">Candidatus Scybalocola faecigallinarum</name>
    <dbReference type="NCBI Taxonomy" id="2840941"/>
    <lineage>
        <taxon>Bacteria</taxon>
        <taxon>Bacillati</taxon>
        <taxon>Bacillota</taxon>
        <taxon>Clostridia</taxon>
        <taxon>Lachnospirales</taxon>
        <taxon>Lachnospiraceae</taxon>
        <taxon>Lachnospiraceae incertae sedis</taxon>
        <taxon>Candidatus Scybalocola (ex Gilroy et al. 2021)</taxon>
    </lineage>
</organism>
<comment type="pathway">
    <text evidence="2">Porphyrin-containing compound metabolism; protoporphyrin-IX biosynthesis; coproporphyrinogen-III from 5-aminolevulinate: step 2/4.</text>
</comment>
<evidence type="ECO:0000256" key="2">
    <source>
        <dbReference type="ARBA" id="ARBA00004735"/>
    </source>
</evidence>
<evidence type="ECO:0000256" key="10">
    <source>
        <dbReference type="HAMAP-Rule" id="MF_00260"/>
    </source>
</evidence>
<dbReference type="Gene3D" id="3.40.1010.10">
    <property type="entry name" value="Cobalt-precorrin-4 Transmethylase, Domain 1"/>
    <property type="match status" value="1"/>
</dbReference>
<dbReference type="CDD" id="cd06578">
    <property type="entry name" value="HemD"/>
    <property type="match status" value="1"/>
</dbReference>
<evidence type="ECO:0000259" key="13">
    <source>
        <dbReference type="Pfam" id="PF01379"/>
    </source>
</evidence>
<comment type="subunit">
    <text evidence="4 10">Monomer.</text>
</comment>
<dbReference type="GO" id="GO:0004852">
    <property type="term" value="F:uroporphyrinogen-III synthase activity"/>
    <property type="evidence" value="ECO:0007669"/>
    <property type="project" value="InterPro"/>
</dbReference>
<feature type="domain" description="Porphobilinogen deaminase N-terminal" evidence="13">
    <location>
        <begin position="3"/>
        <end position="223"/>
    </location>
</feature>
<dbReference type="PROSITE" id="PS00840">
    <property type="entry name" value="SUMT_2"/>
    <property type="match status" value="1"/>
</dbReference>
<dbReference type="InterPro" id="IPR014776">
    <property type="entry name" value="4pyrrole_Mease_sub2"/>
</dbReference>
<dbReference type="GO" id="GO:0006782">
    <property type="term" value="P:protoporphyrinogen IX biosynthetic process"/>
    <property type="evidence" value="ECO:0007669"/>
    <property type="project" value="UniProtKB-UniRule"/>
</dbReference>
<evidence type="ECO:0000259" key="15">
    <source>
        <dbReference type="Pfam" id="PF03900"/>
    </source>
</evidence>
<evidence type="ECO:0000313" key="17">
    <source>
        <dbReference type="Proteomes" id="UP000823927"/>
    </source>
</evidence>
<dbReference type="FunFam" id="3.40.190.10:FF:000086">
    <property type="entry name" value="Probable porphobilinogen deaminase"/>
    <property type="match status" value="1"/>
</dbReference>
<evidence type="ECO:0000256" key="3">
    <source>
        <dbReference type="ARBA" id="ARBA00005638"/>
    </source>
</evidence>
<dbReference type="NCBIfam" id="TIGR01469">
    <property type="entry name" value="cobA_cysG_Cterm"/>
    <property type="match status" value="1"/>
</dbReference>
<dbReference type="InterPro" id="IPR006366">
    <property type="entry name" value="CobA/CysG_C"/>
</dbReference>
<evidence type="ECO:0000256" key="8">
    <source>
        <dbReference type="ARBA" id="ARBA00023244"/>
    </source>
</evidence>
<dbReference type="Pfam" id="PF03900">
    <property type="entry name" value="Porphobil_deamC"/>
    <property type="match status" value="1"/>
</dbReference>
<dbReference type="Gene3D" id="3.30.160.40">
    <property type="entry name" value="Porphobilinogen deaminase, C-terminal domain"/>
    <property type="match status" value="1"/>
</dbReference>
<evidence type="ECO:0000313" key="16">
    <source>
        <dbReference type="EMBL" id="HIS48398.1"/>
    </source>
</evidence>
<comment type="similarity">
    <text evidence="11">Belongs to the precorrin methyltransferase family.</text>
</comment>
<reference evidence="16" key="1">
    <citation type="submission" date="2020-10" db="EMBL/GenBank/DDBJ databases">
        <authorList>
            <person name="Gilroy R."/>
        </authorList>
    </citation>
    <scope>NUCLEOTIDE SEQUENCE</scope>
    <source>
        <strain evidence="16">CHK178-757</strain>
    </source>
</reference>
<dbReference type="InterPro" id="IPR022418">
    <property type="entry name" value="Porphobilinogen_deaminase_C"/>
</dbReference>